<proteinExistence type="inferred from homology"/>
<dbReference type="SUPFAM" id="SSF55469">
    <property type="entry name" value="FMN-dependent nitroreductase-like"/>
    <property type="match status" value="1"/>
</dbReference>
<keyword evidence="5" id="KW-0560">Oxidoreductase</keyword>
<dbReference type="InterPro" id="IPR029479">
    <property type="entry name" value="Nitroreductase"/>
</dbReference>
<comment type="similarity">
    <text evidence="2">Belongs to the nitroreductase family.</text>
</comment>
<dbReference type="PANTHER" id="PTHR43673:SF2">
    <property type="entry name" value="NITROREDUCTASE"/>
    <property type="match status" value="1"/>
</dbReference>
<accession>A0A553Z6F8</accession>
<dbReference type="InterPro" id="IPR000415">
    <property type="entry name" value="Nitroreductase-like"/>
</dbReference>
<dbReference type="PANTHER" id="PTHR43673">
    <property type="entry name" value="NAD(P)H NITROREDUCTASE YDGI-RELATED"/>
    <property type="match status" value="1"/>
</dbReference>
<evidence type="ECO:0000256" key="1">
    <source>
        <dbReference type="ARBA" id="ARBA00001917"/>
    </source>
</evidence>
<dbReference type="RefSeq" id="WP_143943580.1">
    <property type="nucleotide sequence ID" value="NZ_VKLS01000250.1"/>
</dbReference>
<organism evidence="7 8">
    <name type="scientific">Streptomyces benahoarensis</name>
    <dbReference type="NCBI Taxonomy" id="2595054"/>
    <lineage>
        <taxon>Bacteria</taxon>
        <taxon>Bacillati</taxon>
        <taxon>Actinomycetota</taxon>
        <taxon>Actinomycetes</taxon>
        <taxon>Kitasatosporales</taxon>
        <taxon>Streptomycetaceae</taxon>
        <taxon>Streptomyces</taxon>
    </lineage>
</organism>
<sequence length="263" mass="28833">MEFKRAVGTRRTTRYYQAWRPVEKEKVQKILHAARLQSHHGNAQEVRKAVVITKGETPDAVRDGLIDAVYNQPQAHQAPVAIVWCTDMAGWEPLRPTLLKLIESGSLTSSYGWSEEFVDSVVMKTPDFNVLAGDVEFAKWLSAFECGLGVGSALLAATDEGLGTGLVTGRREQIRELLKMPESVIPTQIQLVGYSAESTEAGGQRPRPDFEDLYFDGTWGTSYGNDESVVAELSDAGMIQAAAPLPHRKAELRALAGMFGLPE</sequence>
<dbReference type="CDD" id="cd02062">
    <property type="entry name" value="Nitro_FMN_reductase"/>
    <property type="match status" value="1"/>
</dbReference>
<keyword evidence="4" id="KW-0288">FMN</keyword>
<comment type="cofactor">
    <cofactor evidence="1">
        <name>FMN</name>
        <dbReference type="ChEBI" id="CHEBI:58210"/>
    </cofactor>
</comment>
<feature type="domain" description="Nitroreductase" evidence="6">
    <location>
        <begin position="9"/>
        <end position="184"/>
    </location>
</feature>
<evidence type="ECO:0000256" key="2">
    <source>
        <dbReference type="ARBA" id="ARBA00007118"/>
    </source>
</evidence>
<evidence type="ECO:0000256" key="5">
    <source>
        <dbReference type="ARBA" id="ARBA00023002"/>
    </source>
</evidence>
<dbReference type="AlphaFoldDB" id="A0A553Z6F8"/>
<dbReference type="Proteomes" id="UP000320888">
    <property type="component" value="Unassembled WGS sequence"/>
</dbReference>
<dbReference type="Gene3D" id="3.40.109.10">
    <property type="entry name" value="NADH Oxidase"/>
    <property type="match status" value="1"/>
</dbReference>
<gene>
    <name evidence="7" type="ORF">FNZ23_18965</name>
</gene>
<evidence type="ECO:0000259" key="6">
    <source>
        <dbReference type="Pfam" id="PF00881"/>
    </source>
</evidence>
<dbReference type="OrthoDB" id="9809288at2"/>
<name>A0A553Z6F8_9ACTN</name>
<keyword evidence="3" id="KW-0285">Flavoprotein</keyword>
<reference evidence="7 8" key="1">
    <citation type="submission" date="2019-07" db="EMBL/GenBank/DDBJ databases">
        <title>Draft genome for Streptomyces benahoarensis MZ03-48.</title>
        <authorList>
            <person name="Gonzalez-Pimentel J.L."/>
        </authorList>
    </citation>
    <scope>NUCLEOTIDE SEQUENCE [LARGE SCALE GENOMIC DNA]</scope>
    <source>
        <strain evidence="7 8">MZ03-48</strain>
    </source>
</reference>
<protein>
    <recommendedName>
        <fullName evidence="6">Nitroreductase domain-containing protein</fullName>
    </recommendedName>
</protein>
<dbReference type="Pfam" id="PF00881">
    <property type="entry name" value="Nitroreductase"/>
    <property type="match status" value="1"/>
</dbReference>
<evidence type="ECO:0000313" key="7">
    <source>
        <dbReference type="EMBL" id="TSB37010.1"/>
    </source>
</evidence>
<comment type="caution">
    <text evidence="7">The sequence shown here is derived from an EMBL/GenBank/DDBJ whole genome shotgun (WGS) entry which is preliminary data.</text>
</comment>
<evidence type="ECO:0000256" key="3">
    <source>
        <dbReference type="ARBA" id="ARBA00022630"/>
    </source>
</evidence>
<evidence type="ECO:0000313" key="8">
    <source>
        <dbReference type="Proteomes" id="UP000320888"/>
    </source>
</evidence>
<dbReference type="GO" id="GO:0016491">
    <property type="term" value="F:oxidoreductase activity"/>
    <property type="evidence" value="ECO:0007669"/>
    <property type="project" value="UniProtKB-KW"/>
</dbReference>
<keyword evidence="8" id="KW-1185">Reference proteome</keyword>
<evidence type="ECO:0000256" key="4">
    <source>
        <dbReference type="ARBA" id="ARBA00022643"/>
    </source>
</evidence>
<dbReference type="EMBL" id="VKLS01000250">
    <property type="protein sequence ID" value="TSB37010.1"/>
    <property type="molecule type" value="Genomic_DNA"/>
</dbReference>